<dbReference type="PANTHER" id="PTHR12072">
    <property type="entry name" value="CWF19, CELL CYCLE CONTROL PROTEIN"/>
    <property type="match status" value="1"/>
</dbReference>
<dbReference type="EMBL" id="ML977205">
    <property type="protein sequence ID" value="KAF1981198.1"/>
    <property type="molecule type" value="Genomic_DNA"/>
</dbReference>
<dbReference type="InterPro" id="IPR006768">
    <property type="entry name" value="Cwf19-like_C_dom-1"/>
</dbReference>
<feature type="region of interest" description="Disordered" evidence="1">
    <location>
        <begin position="267"/>
        <end position="312"/>
    </location>
</feature>
<organism evidence="4 5">
    <name type="scientific">Aulographum hederae CBS 113979</name>
    <dbReference type="NCBI Taxonomy" id="1176131"/>
    <lineage>
        <taxon>Eukaryota</taxon>
        <taxon>Fungi</taxon>
        <taxon>Dikarya</taxon>
        <taxon>Ascomycota</taxon>
        <taxon>Pezizomycotina</taxon>
        <taxon>Dothideomycetes</taxon>
        <taxon>Pleosporomycetidae</taxon>
        <taxon>Aulographales</taxon>
        <taxon>Aulographaceae</taxon>
    </lineage>
</organism>
<dbReference type="Proteomes" id="UP000800041">
    <property type="component" value="Unassembled WGS sequence"/>
</dbReference>
<feature type="domain" description="Cwf19-like C-terminal" evidence="3">
    <location>
        <begin position="313"/>
        <end position="438"/>
    </location>
</feature>
<proteinExistence type="predicted"/>
<dbReference type="InterPro" id="IPR040194">
    <property type="entry name" value="Cwf19-like"/>
</dbReference>
<evidence type="ECO:0000259" key="3">
    <source>
        <dbReference type="Pfam" id="PF04677"/>
    </source>
</evidence>
<dbReference type="GO" id="GO:0000398">
    <property type="term" value="P:mRNA splicing, via spliceosome"/>
    <property type="evidence" value="ECO:0007669"/>
    <property type="project" value="TreeGrafter"/>
</dbReference>
<sequence length="553" mass="60290">MASKIIVVGAIEGQIQPVFSKISALHTKNAFALGLVIGNLFADPSTATPEDETTVQDLIYGKISIPLPMYFALGSHGLPQPVIDKIESSAGEVCENLFFLGKRTTNKTSEGIKIVALGGILDPNILGTSTDKYSPFYNETDAKVLKGANSADILVTSQWPAGIRIGSKVSPSPGDVPPEHQCLSGLCSTIKPRYHFSTSSVFFEREPFFHAPSESAPDAFCVTRFISLAPFGNPSKQKWIYAFTIDPTAAPPISISTGTTASPFTITSAQSSQKRSALPDQNTYRFSAGDSNGHYASNRRPNKRRRHDNAGPREPSECFFCLSSPTLATHLITSIGTDAYLTIAKGPLSASSTFPSLGFPCHILIIPLAHSPTLASISDVSARRSTYEEMQRYRSALQKMLAEKAAGKLGAVTWEVSRAGGVHTHWQFLPIASEMVRKGLVEAAFKVEAENVKYPAFVNKDVGDGAGEEDDFFRVLIWAPKEEGREAEETALTLPLDPSFRFDLQFGRRVLAKLLGLESRTHWMDCGQEEAEETKDVDSFKEAFKGYDFSLEE</sequence>
<dbReference type="AlphaFoldDB" id="A0A6G1GKF3"/>
<evidence type="ECO:0008006" key="6">
    <source>
        <dbReference type="Google" id="ProtNLM"/>
    </source>
</evidence>
<dbReference type="InterPro" id="IPR006767">
    <property type="entry name" value="Cwf19-like_C_dom-2"/>
</dbReference>
<protein>
    <recommendedName>
        <fullName evidence="6">CwfJ domain-containing protein</fullName>
    </recommendedName>
</protein>
<dbReference type="CDD" id="cd07380">
    <property type="entry name" value="MPP_CWF19_N"/>
    <property type="match status" value="1"/>
</dbReference>
<keyword evidence="5" id="KW-1185">Reference proteome</keyword>
<name>A0A6G1GKF3_9PEZI</name>
<dbReference type="GO" id="GO:0071014">
    <property type="term" value="C:post-mRNA release spliceosomal complex"/>
    <property type="evidence" value="ECO:0007669"/>
    <property type="project" value="TreeGrafter"/>
</dbReference>
<dbReference type="OrthoDB" id="444325at2759"/>
<dbReference type="Pfam" id="PF04676">
    <property type="entry name" value="CwfJ_C_2"/>
    <property type="match status" value="1"/>
</dbReference>
<feature type="domain" description="Cwf19-like protein C-terminal" evidence="2">
    <location>
        <begin position="496"/>
        <end position="549"/>
    </location>
</feature>
<accession>A0A6G1GKF3</accession>
<evidence type="ECO:0000313" key="4">
    <source>
        <dbReference type="EMBL" id="KAF1981198.1"/>
    </source>
</evidence>
<evidence type="ECO:0000259" key="2">
    <source>
        <dbReference type="Pfam" id="PF04676"/>
    </source>
</evidence>
<dbReference type="Pfam" id="PF04677">
    <property type="entry name" value="CwfJ_C_1"/>
    <property type="match status" value="1"/>
</dbReference>
<dbReference type="GO" id="GO:0061632">
    <property type="term" value="F:RNA lariat debranching enzyme activator activity"/>
    <property type="evidence" value="ECO:0007669"/>
    <property type="project" value="TreeGrafter"/>
</dbReference>
<evidence type="ECO:0000256" key="1">
    <source>
        <dbReference type="SAM" id="MobiDB-lite"/>
    </source>
</evidence>
<dbReference type="PANTHER" id="PTHR12072:SF4">
    <property type="entry name" value="CWF19-LIKE PROTEIN 1"/>
    <property type="match status" value="1"/>
</dbReference>
<evidence type="ECO:0000313" key="5">
    <source>
        <dbReference type="Proteomes" id="UP000800041"/>
    </source>
</evidence>
<gene>
    <name evidence="4" type="ORF">K402DRAFT_386912</name>
</gene>
<reference evidence="4" key="1">
    <citation type="journal article" date="2020" name="Stud. Mycol.">
        <title>101 Dothideomycetes genomes: a test case for predicting lifestyles and emergence of pathogens.</title>
        <authorList>
            <person name="Haridas S."/>
            <person name="Albert R."/>
            <person name="Binder M."/>
            <person name="Bloem J."/>
            <person name="Labutti K."/>
            <person name="Salamov A."/>
            <person name="Andreopoulos B."/>
            <person name="Baker S."/>
            <person name="Barry K."/>
            <person name="Bills G."/>
            <person name="Bluhm B."/>
            <person name="Cannon C."/>
            <person name="Castanera R."/>
            <person name="Culley D."/>
            <person name="Daum C."/>
            <person name="Ezra D."/>
            <person name="Gonzalez J."/>
            <person name="Henrissat B."/>
            <person name="Kuo A."/>
            <person name="Liang C."/>
            <person name="Lipzen A."/>
            <person name="Lutzoni F."/>
            <person name="Magnuson J."/>
            <person name="Mondo S."/>
            <person name="Nolan M."/>
            <person name="Ohm R."/>
            <person name="Pangilinan J."/>
            <person name="Park H.-J."/>
            <person name="Ramirez L."/>
            <person name="Alfaro M."/>
            <person name="Sun H."/>
            <person name="Tritt A."/>
            <person name="Yoshinaga Y."/>
            <person name="Zwiers L.-H."/>
            <person name="Turgeon B."/>
            <person name="Goodwin S."/>
            <person name="Spatafora J."/>
            <person name="Crous P."/>
            <person name="Grigoriev I."/>
        </authorList>
    </citation>
    <scope>NUCLEOTIDE SEQUENCE</scope>
    <source>
        <strain evidence="4">CBS 113979</strain>
    </source>
</reference>
<feature type="compositionally biased region" description="Polar residues" evidence="1">
    <location>
        <begin position="267"/>
        <end position="285"/>
    </location>
</feature>